<evidence type="ECO:0008006" key="3">
    <source>
        <dbReference type="Google" id="ProtNLM"/>
    </source>
</evidence>
<feature type="transmembrane region" description="Helical" evidence="1">
    <location>
        <begin position="56"/>
        <end position="78"/>
    </location>
</feature>
<dbReference type="InterPro" id="IPR008523">
    <property type="entry name" value="DUF805"/>
</dbReference>
<dbReference type="EMBL" id="FAXN01000092">
    <property type="protein sequence ID" value="CUV66508.1"/>
    <property type="molecule type" value="Genomic_DNA"/>
</dbReference>
<keyword evidence="1" id="KW-0812">Transmembrane</keyword>
<keyword evidence="1" id="KW-1133">Transmembrane helix</keyword>
<dbReference type="AlphaFoldDB" id="A0A0S4XRB9"/>
<dbReference type="PANTHER" id="PTHR34980:SF2">
    <property type="entry name" value="INNER MEMBRANE PROTEIN YHAH-RELATED"/>
    <property type="match status" value="1"/>
</dbReference>
<proteinExistence type="predicted"/>
<dbReference type="PANTHER" id="PTHR34980">
    <property type="entry name" value="INNER MEMBRANE PROTEIN-RELATED-RELATED"/>
    <property type="match status" value="1"/>
</dbReference>
<evidence type="ECO:0000256" key="1">
    <source>
        <dbReference type="SAM" id="Phobius"/>
    </source>
</evidence>
<organism evidence="2">
    <name type="scientific">Sulfurovum sp. enrichment culture clone C5</name>
    <dbReference type="NCBI Taxonomy" id="497650"/>
    <lineage>
        <taxon>Bacteria</taxon>
        <taxon>Pseudomonadati</taxon>
        <taxon>Campylobacterota</taxon>
        <taxon>Epsilonproteobacteria</taxon>
        <taxon>Campylobacterales</taxon>
        <taxon>Sulfurovaceae</taxon>
        <taxon>Sulfurovum</taxon>
        <taxon>environmental samples</taxon>
    </lineage>
</organism>
<protein>
    <recommendedName>
        <fullName evidence="3">DUF805 domain-containing protein</fullName>
    </recommendedName>
</protein>
<dbReference type="GO" id="GO:0005886">
    <property type="term" value="C:plasma membrane"/>
    <property type="evidence" value="ECO:0007669"/>
    <property type="project" value="TreeGrafter"/>
</dbReference>
<sequence length="127" mass="14120">MTFAESINTCFKQKYADFNGRASRSEYWWFVLLYFIVLVAASILSGGVVDSSTGEISMIGVIIFLLVIAVFLVPAIAVSVRRLHDIDKSGWWYLINLVPYVGGLVFLVLMVLPPKEPNRFGDAPSLS</sequence>
<gene>
    <name evidence="2" type="ORF">BN3087_870028</name>
</gene>
<reference evidence="2" key="1">
    <citation type="submission" date="2015-11" db="EMBL/GenBank/DDBJ databases">
        <authorList>
            <person name="Zhang Y."/>
            <person name="Guo Z."/>
        </authorList>
    </citation>
    <scope>NUCLEOTIDE SEQUENCE</scope>
    <source>
        <strain evidence="2">BN30871</strain>
    </source>
</reference>
<name>A0A0S4XRB9_9BACT</name>
<accession>A0A0S4XRB9</accession>
<dbReference type="Pfam" id="PF05656">
    <property type="entry name" value="DUF805"/>
    <property type="match status" value="1"/>
</dbReference>
<evidence type="ECO:0000313" key="2">
    <source>
        <dbReference type="EMBL" id="CUV66508.1"/>
    </source>
</evidence>
<feature type="transmembrane region" description="Helical" evidence="1">
    <location>
        <begin position="27"/>
        <end position="49"/>
    </location>
</feature>
<keyword evidence="1" id="KW-0472">Membrane</keyword>
<feature type="transmembrane region" description="Helical" evidence="1">
    <location>
        <begin position="90"/>
        <end position="112"/>
    </location>
</feature>